<dbReference type="CDD" id="cd00754">
    <property type="entry name" value="Ubl_MoaD"/>
    <property type="match status" value="1"/>
</dbReference>
<dbReference type="AlphaFoldDB" id="A0A9P6C3P6"/>
<dbReference type="Proteomes" id="UP000807342">
    <property type="component" value="Unassembled WGS sequence"/>
</dbReference>
<dbReference type="PANTHER" id="PTHR33359">
    <property type="entry name" value="MOLYBDOPTERIN SYNTHASE SULFUR CARRIER SUBUNIT"/>
    <property type="match status" value="1"/>
</dbReference>
<keyword evidence="4" id="KW-0501">Molybdenum cofactor biosynthesis</keyword>
<protein>
    <recommendedName>
        <fullName evidence="7">Molybdopterin synthase sulfur carrier subunit</fullName>
    </recommendedName>
</protein>
<dbReference type="InterPro" id="IPR012675">
    <property type="entry name" value="Beta-grasp_dom_sf"/>
</dbReference>
<gene>
    <name evidence="5" type="ORF">P691DRAFT_629523</name>
</gene>
<name>A0A9P6C3P6_9AGAR</name>
<dbReference type="EMBL" id="MU151107">
    <property type="protein sequence ID" value="KAF9450337.1"/>
    <property type="molecule type" value="Genomic_DNA"/>
</dbReference>
<keyword evidence="2" id="KW-0597">Phosphoprotein</keyword>
<accession>A0A9P6C3P6</accession>
<evidence type="ECO:0000256" key="4">
    <source>
        <dbReference type="ARBA" id="ARBA00023150"/>
    </source>
</evidence>
<evidence type="ECO:0008006" key="7">
    <source>
        <dbReference type="Google" id="ProtNLM"/>
    </source>
</evidence>
<feature type="non-terminal residue" evidence="5">
    <location>
        <position position="1"/>
    </location>
</feature>
<dbReference type="PANTHER" id="PTHR33359:SF1">
    <property type="entry name" value="MOLYBDOPTERIN SYNTHASE SULFUR CARRIER SUBUNIT"/>
    <property type="match status" value="1"/>
</dbReference>
<keyword evidence="1" id="KW-0963">Cytoplasm</keyword>
<proteinExistence type="inferred from homology"/>
<evidence type="ECO:0000256" key="2">
    <source>
        <dbReference type="ARBA" id="ARBA00022553"/>
    </source>
</evidence>
<dbReference type="GO" id="GO:1990133">
    <property type="term" value="C:molybdopterin adenylyltransferase complex"/>
    <property type="evidence" value="ECO:0007669"/>
    <property type="project" value="TreeGrafter"/>
</dbReference>
<dbReference type="InterPro" id="IPR016155">
    <property type="entry name" value="Mopterin_synth/thiamin_S_b"/>
</dbReference>
<keyword evidence="6" id="KW-1185">Reference proteome</keyword>
<comment type="caution">
    <text evidence="5">The sequence shown here is derived from an EMBL/GenBank/DDBJ whole genome shotgun (WGS) entry which is preliminary data.</text>
</comment>
<evidence type="ECO:0000256" key="3">
    <source>
        <dbReference type="ARBA" id="ARBA00022741"/>
    </source>
</evidence>
<dbReference type="Pfam" id="PF02597">
    <property type="entry name" value="ThiS"/>
    <property type="match status" value="1"/>
</dbReference>
<dbReference type="HAMAP" id="MF_03051">
    <property type="entry name" value="MOCS2A"/>
    <property type="match status" value="1"/>
</dbReference>
<evidence type="ECO:0000256" key="1">
    <source>
        <dbReference type="ARBA" id="ARBA00022490"/>
    </source>
</evidence>
<organism evidence="5 6">
    <name type="scientific">Macrolepiota fuliginosa MF-IS2</name>
    <dbReference type="NCBI Taxonomy" id="1400762"/>
    <lineage>
        <taxon>Eukaryota</taxon>
        <taxon>Fungi</taxon>
        <taxon>Dikarya</taxon>
        <taxon>Basidiomycota</taxon>
        <taxon>Agaricomycotina</taxon>
        <taxon>Agaricomycetes</taxon>
        <taxon>Agaricomycetidae</taxon>
        <taxon>Agaricales</taxon>
        <taxon>Agaricineae</taxon>
        <taxon>Agaricaceae</taxon>
        <taxon>Macrolepiota</taxon>
    </lineage>
</organism>
<dbReference type="GO" id="GO:0000166">
    <property type="term" value="F:nucleotide binding"/>
    <property type="evidence" value="ECO:0007669"/>
    <property type="project" value="UniProtKB-KW"/>
</dbReference>
<dbReference type="GO" id="GO:0006777">
    <property type="term" value="P:Mo-molybdopterin cofactor biosynthetic process"/>
    <property type="evidence" value="ECO:0007669"/>
    <property type="project" value="UniProtKB-KW"/>
</dbReference>
<reference evidence="5" key="1">
    <citation type="submission" date="2020-11" db="EMBL/GenBank/DDBJ databases">
        <authorList>
            <consortium name="DOE Joint Genome Institute"/>
            <person name="Ahrendt S."/>
            <person name="Riley R."/>
            <person name="Andreopoulos W."/>
            <person name="Labutti K."/>
            <person name="Pangilinan J."/>
            <person name="Ruiz-Duenas F.J."/>
            <person name="Barrasa J.M."/>
            <person name="Sanchez-Garcia M."/>
            <person name="Camarero S."/>
            <person name="Miyauchi S."/>
            <person name="Serrano A."/>
            <person name="Linde D."/>
            <person name="Babiker R."/>
            <person name="Drula E."/>
            <person name="Ayuso-Fernandez I."/>
            <person name="Pacheco R."/>
            <person name="Padilla G."/>
            <person name="Ferreira P."/>
            <person name="Barriuso J."/>
            <person name="Kellner H."/>
            <person name="Castanera R."/>
            <person name="Alfaro M."/>
            <person name="Ramirez L."/>
            <person name="Pisabarro A.G."/>
            <person name="Kuo A."/>
            <person name="Tritt A."/>
            <person name="Lipzen A."/>
            <person name="He G."/>
            <person name="Yan M."/>
            <person name="Ng V."/>
            <person name="Cullen D."/>
            <person name="Martin F."/>
            <person name="Rosso M.-N."/>
            <person name="Henrissat B."/>
            <person name="Hibbett D."/>
            <person name="Martinez A.T."/>
            <person name="Grigoriev I.V."/>
        </authorList>
    </citation>
    <scope>NUCLEOTIDE SEQUENCE</scope>
    <source>
        <strain evidence="5">MF-IS2</strain>
    </source>
</reference>
<dbReference type="OrthoDB" id="5595860at2759"/>
<feature type="non-terminal residue" evidence="5">
    <location>
        <position position="84"/>
    </location>
</feature>
<dbReference type="InterPro" id="IPR044672">
    <property type="entry name" value="MOCS2A"/>
</dbReference>
<dbReference type="SUPFAM" id="SSF54285">
    <property type="entry name" value="MoaD/ThiS"/>
    <property type="match status" value="1"/>
</dbReference>
<dbReference type="Gene3D" id="3.10.20.30">
    <property type="match status" value="1"/>
</dbReference>
<sequence length="84" mass="8737">INVLYFAAASTATNKTTEQIPIPPAGLLLSSLSDLLISRYPGTDLAKVLQTSQWSVDAKMVDDPGLVTLRGGEEVAVIPPVSGG</sequence>
<keyword evidence="3" id="KW-0547">Nucleotide-binding</keyword>
<evidence type="ECO:0000313" key="6">
    <source>
        <dbReference type="Proteomes" id="UP000807342"/>
    </source>
</evidence>
<evidence type="ECO:0000313" key="5">
    <source>
        <dbReference type="EMBL" id="KAF9450337.1"/>
    </source>
</evidence>
<dbReference type="InterPro" id="IPR003749">
    <property type="entry name" value="ThiS/MoaD-like"/>
</dbReference>
<dbReference type="InterPro" id="IPR028887">
    <property type="entry name" value="MOCS2A_euk"/>
</dbReference>